<keyword evidence="2" id="KW-1185">Reference proteome</keyword>
<evidence type="ECO:0000313" key="2">
    <source>
        <dbReference type="Proteomes" id="UP001157439"/>
    </source>
</evidence>
<name>A0AA37WW94_9GAMM</name>
<reference evidence="1 2" key="1">
    <citation type="journal article" date="2014" name="Int. J. Syst. Evol. Microbiol.">
        <title>Complete genome sequence of Corynebacterium casei LMG S-19264T (=DSM 44701T), isolated from a smear-ripened cheese.</title>
        <authorList>
            <consortium name="US DOE Joint Genome Institute (JGI-PGF)"/>
            <person name="Walter F."/>
            <person name="Albersmeier A."/>
            <person name="Kalinowski J."/>
            <person name="Ruckert C."/>
        </authorList>
    </citation>
    <scope>NUCLEOTIDE SEQUENCE [LARGE SCALE GENOMIC DNA]</scope>
    <source>
        <strain evidence="1 2">NBRC 112785</strain>
    </source>
</reference>
<dbReference type="AlphaFoldDB" id="A0AA37WW94"/>
<gene>
    <name evidence="1" type="ORF">GCM10007894_11540</name>
</gene>
<dbReference type="RefSeq" id="WP_095497262.1">
    <property type="nucleotide sequence ID" value="NZ_BSPO01000002.1"/>
</dbReference>
<proteinExistence type="predicted"/>
<accession>A0AA37WW94</accession>
<sequence length="111" mass="12918">MKFEDRPVPANLTEVQVQTAIEKASFKRGWIMQLKAPGMMEAKLTLRTHEVTVDIPFTTEGYAIRYVDSVNMNYKNGKIHTKYNTWVTNLDRDIQESLYDVYRQQAGKSEQ</sequence>
<dbReference type="EMBL" id="BSPO01000002">
    <property type="protein sequence ID" value="GLS83177.1"/>
    <property type="molecule type" value="Genomic_DNA"/>
</dbReference>
<comment type="caution">
    <text evidence="1">The sequence shown here is derived from an EMBL/GenBank/DDBJ whole genome shotgun (WGS) entry which is preliminary data.</text>
</comment>
<evidence type="ECO:0008006" key="3">
    <source>
        <dbReference type="Google" id="ProtNLM"/>
    </source>
</evidence>
<protein>
    <recommendedName>
        <fullName evidence="3">Lipoprotein</fullName>
    </recommendedName>
</protein>
<evidence type="ECO:0000313" key="1">
    <source>
        <dbReference type="EMBL" id="GLS83177.1"/>
    </source>
</evidence>
<organism evidence="1 2">
    <name type="scientific">Paraferrimonas haliotis</name>
    <dbReference type="NCBI Taxonomy" id="2013866"/>
    <lineage>
        <taxon>Bacteria</taxon>
        <taxon>Pseudomonadati</taxon>
        <taxon>Pseudomonadota</taxon>
        <taxon>Gammaproteobacteria</taxon>
        <taxon>Alteromonadales</taxon>
        <taxon>Ferrimonadaceae</taxon>
        <taxon>Paraferrimonas</taxon>
    </lineage>
</organism>
<dbReference type="Proteomes" id="UP001157439">
    <property type="component" value="Unassembled WGS sequence"/>
</dbReference>